<organism evidence="10 11">
    <name type="scientific">Arabis alpina</name>
    <name type="common">Alpine rock-cress</name>
    <dbReference type="NCBI Taxonomy" id="50452"/>
    <lineage>
        <taxon>Eukaryota</taxon>
        <taxon>Viridiplantae</taxon>
        <taxon>Streptophyta</taxon>
        <taxon>Embryophyta</taxon>
        <taxon>Tracheophyta</taxon>
        <taxon>Spermatophyta</taxon>
        <taxon>Magnoliopsida</taxon>
        <taxon>eudicotyledons</taxon>
        <taxon>Gunneridae</taxon>
        <taxon>Pentapetalae</taxon>
        <taxon>rosids</taxon>
        <taxon>malvids</taxon>
        <taxon>Brassicales</taxon>
        <taxon>Brassicaceae</taxon>
        <taxon>Arabideae</taxon>
        <taxon>Arabis</taxon>
    </lineage>
</organism>
<feature type="transmembrane region" description="Helical" evidence="9">
    <location>
        <begin position="72"/>
        <end position="95"/>
    </location>
</feature>
<evidence type="ECO:0008006" key="12">
    <source>
        <dbReference type="Google" id="ProtNLM"/>
    </source>
</evidence>
<evidence type="ECO:0000256" key="9">
    <source>
        <dbReference type="SAM" id="Phobius"/>
    </source>
</evidence>
<evidence type="ECO:0000256" key="7">
    <source>
        <dbReference type="ARBA" id="ARBA00023136"/>
    </source>
</evidence>
<keyword evidence="7 9" id="KW-0472">Membrane</keyword>
<dbReference type="GO" id="GO:0005576">
    <property type="term" value="C:extracellular region"/>
    <property type="evidence" value="ECO:0007669"/>
    <property type="project" value="TreeGrafter"/>
</dbReference>
<evidence type="ECO:0000256" key="4">
    <source>
        <dbReference type="ARBA" id="ARBA00022677"/>
    </source>
</evidence>
<dbReference type="GO" id="GO:0009791">
    <property type="term" value="P:post-embryonic development"/>
    <property type="evidence" value="ECO:0007669"/>
    <property type="project" value="UniProtKB-ARBA"/>
</dbReference>
<evidence type="ECO:0000313" key="11">
    <source>
        <dbReference type="Proteomes" id="UP000029120"/>
    </source>
</evidence>
<dbReference type="PANTHER" id="PTHR33203:SF22">
    <property type="entry name" value="GLYCINE-RICH PROTEIN 20-RELATED"/>
    <property type="match status" value="1"/>
</dbReference>
<dbReference type="OMA" id="LWVFKRV"/>
<name>A0A087GWL2_ARAAL</name>
<gene>
    <name evidence="10" type="ordered locus">AALP_Aa5g122400</name>
</gene>
<evidence type="ECO:0000256" key="8">
    <source>
        <dbReference type="SAM" id="MobiDB-lite"/>
    </source>
</evidence>
<comment type="subcellular location">
    <subcellularLocation>
        <location evidence="2">Lipid droplet</location>
    </subcellularLocation>
    <subcellularLocation>
        <location evidence="1">Membrane</location>
        <topology evidence="1">Multi-pass membrane protein</topology>
    </subcellularLocation>
</comment>
<evidence type="ECO:0000256" key="1">
    <source>
        <dbReference type="ARBA" id="ARBA00004141"/>
    </source>
</evidence>
<accession>A0A087GWL2</accession>
<dbReference type="OrthoDB" id="1110986at2759"/>
<sequence>MGVLKKKKAEKRSTRPTFKGILTAVLATKAAIFLLLLAGLSLSGAAMAMVVSMPLFIVFSPILVPAGLTTGLVVTALAAGGGSGMSALTIILWLYKKLTGKEPPKIPGVKPPGGASGDNQGDNQGDKKGDKQGDKKGDKS</sequence>
<protein>
    <recommendedName>
        <fullName evidence="12">Oleosin</fullName>
    </recommendedName>
</protein>
<keyword evidence="5 9" id="KW-0812">Transmembrane</keyword>
<dbReference type="Pfam" id="PF01277">
    <property type="entry name" value="Oleosin"/>
    <property type="match status" value="1"/>
</dbReference>
<keyword evidence="6 9" id="KW-1133">Transmembrane helix</keyword>
<proteinExistence type="inferred from homology"/>
<dbReference type="GO" id="GO:0019915">
    <property type="term" value="P:lipid storage"/>
    <property type="evidence" value="ECO:0007669"/>
    <property type="project" value="TreeGrafter"/>
</dbReference>
<dbReference type="EMBL" id="CM002873">
    <property type="protein sequence ID" value="KFK34264.1"/>
    <property type="molecule type" value="Genomic_DNA"/>
</dbReference>
<evidence type="ECO:0000256" key="5">
    <source>
        <dbReference type="ARBA" id="ARBA00022692"/>
    </source>
</evidence>
<evidence type="ECO:0000256" key="6">
    <source>
        <dbReference type="ARBA" id="ARBA00022989"/>
    </source>
</evidence>
<feature type="compositionally biased region" description="Basic and acidic residues" evidence="8">
    <location>
        <begin position="124"/>
        <end position="140"/>
    </location>
</feature>
<feature type="region of interest" description="Disordered" evidence="8">
    <location>
        <begin position="103"/>
        <end position="140"/>
    </location>
</feature>
<keyword evidence="11" id="KW-1185">Reference proteome</keyword>
<dbReference type="AlphaFoldDB" id="A0A087GWL2"/>
<comment type="similarity">
    <text evidence="3">Belongs to the oleosin family.</text>
</comment>
<dbReference type="GO" id="GO:0048608">
    <property type="term" value="P:reproductive structure development"/>
    <property type="evidence" value="ECO:0007669"/>
    <property type="project" value="UniProtKB-ARBA"/>
</dbReference>
<keyword evidence="4" id="KW-0551">Lipid droplet</keyword>
<evidence type="ECO:0000256" key="2">
    <source>
        <dbReference type="ARBA" id="ARBA00004502"/>
    </source>
</evidence>
<dbReference type="Proteomes" id="UP000029120">
    <property type="component" value="Chromosome 5"/>
</dbReference>
<reference evidence="11" key="1">
    <citation type="journal article" date="2015" name="Nat. Plants">
        <title>Genome expansion of Arabis alpina linked with retrotransposition and reduced symmetric DNA methylation.</title>
        <authorList>
            <person name="Willing E.M."/>
            <person name="Rawat V."/>
            <person name="Mandakova T."/>
            <person name="Maumus F."/>
            <person name="James G.V."/>
            <person name="Nordstroem K.J."/>
            <person name="Becker C."/>
            <person name="Warthmann N."/>
            <person name="Chica C."/>
            <person name="Szarzynska B."/>
            <person name="Zytnicki M."/>
            <person name="Albani M.C."/>
            <person name="Kiefer C."/>
            <person name="Bergonzi S."/>
            <person name="Castaings L."/>
            <person name="Mateos J.L."/>
            <person name="Berns M.C."/>
            <person name="Bujdoso N."/>
            <person name="Piofczyk T."/>
            <person name="de Lorenzo L."/>
            <person name="Barrero-Sicilia C."/>
            <person name="Mateos I."/>
            <person name="Piednoel M."/>
            <person name="Hagmann J."/>
            <person name="Chen-Min-Tao R."/>
            <person name="Iglesias-Fernandez R."/>
            <person name="Schuster S.C."/>
            <person name="Alonso-Blanco C."/>
            <person name="Roudier F."/>
            <person name="Carbonero P."/>
            <person name="Paz-Ares J."/>
            <person name="Davis S.J."/>
            <person name="Pecinka A."/>
            <person name="Quesneville H."/>
            <person name="Colot V."/>
            <person name="Lysak M.A."/>
            <person name="Weigel D."/>
            <person name="Coupland G."/>
            <person name="Schneeberger K."/>
        </authorList>
    </citation>
    <scope>NUCLEOTIDE SEQUENCE [LARGE SCALE GENOMIC DNA]</scope>
    <source>
        <strain evidence="11">cv. Pajares</strain>
    </source>
</reference>
<evidence type="ECO:0000313" key="10">
    <source>
        <dbReference type="EMBL" id="KFK34264.1"/>
    </source>
</evidence>
<dbReference type="GO" id="GO:0012511">
    <property type="term" value="C:monolayer-surrounded lipid storage body"/>
    <property type="evidence" value="ECO:0007669"/>
    <property type="project" value="InterPro"/>
</dbReference>
<dbReference type="GO" id="GO:0016020">
    <property type="term" value="C:membrane"/>
    <property type="evidence" value="ECO:0007669"/>
    <property type="project" value="UniProtKB-SubCell"/>
</dbReference>
<dbReference type="Gramene" id="KFK34264">
    <property type="protein sequence ID" value="KFK34264"/>
    <property type="gene ID" value="AALP_AA5G122400"/>
</dbReference>
<dbReference type="PANTHER" id="PTHR33203">
    <property type="entry name" value="OLEOSIN"/>
    <property type="match status" value="1"/>
</dbReference>
<evidence type="ECO:0000256" key="3">
    <source>
        <dbReference type="ARBA" id="ARBA00010858"/>
    </source>
</evidence>
<dbReference type="InterPro" id="IPR000136">
    <property type="entry name" value="Oleosin"/>
</dbReference>